<evidence type="ECO:0000313" key="6">
    <source>
        <dbReference type="Proteomes" id="UP000274429"/>
    </source>
</evidence>
<evidence type="ECO:0000256" key="2">
    <source>
        <dbReference type="SAM" id="Coils"/>
    </source>
</evidence>
<protein>
    <submittedName>
        <fullName evidence="7">GOLGA2L5 domain-containing protein</fullName>
    </submittedName>
</protein>
<dbReference type="InterPro" id="IPR029515">
    <property type="entry name" value="Liprin"/>
</dbReference>
<dbReference type="PANTHER" id="PTHR12587:SF14">
    <property type="entry name" value="AT31531P"/>
    <property type="match status" value="1"/>
</dbReference>
<evidence type="ECO:0000313" key="5">
    <source>
        <dbReference type="EMBL" id="VDM22238.1"/>
    </source>
</evidence>
<dbReference type="OrthoDB" id="6287952at2759"/>
<dbReference type="GO" id="GO:0048786">
    <property type="term" value="C:presynaptic active zone"/>
    <property type="evidence" value="ECO:0007669"/>
    <property type="project" value="TreeGrafter"/>
</dbReference>
<reference evidence="7" key="1">
    <citation type="submission" date="2017-02" db="UniProtKB">
        <authorList>
            <consortium name="WormBaseParasite"/>
        </authorList>
    </citation>
    <scope>IDENTIFICATION</scope>
</reference>
<dbReference type="STRING" id="6205.A0A0R3WR76"/>
<dbReference type="AlphaFoldDB" id="A0A0R3WR76"/>
<evidence type="ECO:0000259" key="4">
    <source>
        <dbReference type="Pfam" id="PF25526"/>
    </source>
</evidence>
<dbReference type="Pfam" id="PF25526">
    <property type="entry name" value="LIP-1"/>
    <property type="match status" value="1"/>
</dbReference>
<accession>A0A0R3WR76</accession>
<dbReference type="EMBL" id="UYWX01002125">
    <property type="protein sequence ID" value="VDM22238.1"/>
    <property type="molecule type" value="Genomic_DNA"/>
</dbReference>
<reference evidence="5 6" key="2">
    <citation type="submission" date="2018-11" db="EMBL/GenBank/DDBJ databases">
        <authorList>
            <consortium name="Pathogen Informatics"/>
        </authorList>
    </citation>
    <scope>NUCLEOTIDE SEQUENCE [LARGE SCALE GENOMIC DNA]</scope>
</reference>
<evidence type="ECO:0000313" key="7">
    <source>
        <dbReference type="WBParaSite" id="TTAC_0000326601-mRNA-1"/>
    </source>
</evidence>
<feature type="coiled-coil region" evidence="2">
    <location>
        <begin position="254"/>
        <end position="288"/>
    </location>
</feature>
<keyword evidence="1" id="KW-0677">Repeat</keyword>
<organism evidence="7">
    <name type="scientific">Hydatigena taeniaeformis</name>
    <name type="common">Feline tapeworm</name>
    <name type="synonym">Taenia taeniaeformis</name>
    <dbReference type="NCBI Taxonomy" id="6205"/>
    <lineage>
        <taxon>Eukaryota</taxon>
        <taxon>Metazoa</taxon>
        <taxon>Spiralia</taxon>
        <taxon>Lophotrochozoa</taxon>
        <taxon>Platyhelminthes</taxon>
        <taxon>Cestoda</taxon>
        <taxon>Eucestoda</taxon>
        <taxon>Cyclophyllidea</taxon>
        <taxon>Taeniidae</taxon>
        <taxon>Hydatigera</taxon>
    </lineage>
</organism>
<sequence length="336" mass="37701">MTSINRTLKATPGQTALGSSIQECSQDSSESLKQRITELMAQSCELERKLTTSSRELSRANNQISQLHTELTESENKRTEQEAKIITLDQKCLSAQREIAVAQNQADKLRTELAGRVTQLKQMEEKVSRLQTSLETRENSRGETSSSLTEGNKLEQQEGEYDLPSMTQFQQQIISQRSKISALSLQLSNAQDHIKELTEQLEDGNSELVRAREREKLNEEHNERLSSTVDTLLLEANERLQSHLSERMSALQQKRDLVCEVERLRSALEEAIDAREALAKEATSLRRRLTETAESGTLLSPPLKCQNSPSDGMGNLDTMDALLAVDPSGRMSAFLR</sequence>
<dbReference type="WBParaSite" id="TTAC_0000326601-mRNA-1">
    <property type="protein sequence ID" value="TTAC_0000326601-mRNA-1"/>
    <property type="gene ID" value="TTAC_0000326601"/>
</dbReference>
<keyword evidence="2" id="KW-0175">Coiled coil</keyword>
<feature type="coiled-coil region" evidence="2">
    <location>
        <begin position="180"/>
        <end position="214"/>
    </location>
</feature>
<name>A0A0R3WR76_HYDTA</name>
<evidence type="ECO:0000256" key="3">
    <source>
        <dbReference type="SAM" id="MobiDB-lite"/>
    </source>
</evidence>
<proteinExistence type="predicted"/>
<dbReference type="InterPro" id="IPR057892">
    <property type="entry name" value="LIP-1_CC2"/>
</dbReference>
<gene>
    <name evidence="5" type="ORF">TTAC_LOCUS3251</name>
</gene>
<feature type="region of interest" description="Disordered" evidence="3">
    <location>
        <begin position="1"/>
        <end position="22"/>
    </location>
</feature>
<evidence type="ECO:0000256" key="1">
    <source>
        <dbReference type="ARBA" id="ARBA00022737"/>
    </source>
</evidence>
<feature type="region of interest" description="Disordered" evidence="3">
    <location>
        <begin position="128"/>
        <end position="152"/>
    </location>
</feature>
<dbReference type="Proteomes" id="UP000274429">
    <property type="component" value="Unassembled WGS sequence"/>
</dbReference>
<dbReference type="PANTHER" id="PTHR12587">
    <property type="entry name" value="LAR INTERACTING PROTEIN LIP -RELATED PROTEIN"/>
    <property type="match status" value="1"/>
</dbReference>
<dbReference type="GO" id="GO:0007528">
    <property type="term" value="P:neuromuscular junction development"/>
    <property type="evidence" value="ECO:0007669"/>
    <property type="project" value="TreeGrafter"/>
</dbReference>
<keyword evidence="6" id="KW-1185">Reference proteome</keyword>
<feature type="domain" description="Liprin-alpha CC2" evidence="4">
    <location>
        <begin position="28"/>
        <end position="271"/>
    </location>
</feature>